<gene>
    <name evidence="2" type="ORF">PACTADRAFT_14529</name>
</gene>
<dbReference type="PANTHER" id="PTHR28094">
    <property type="entry name" value="MEIOTICALLY UP-REGULATED GENE 113 PROTEIN"/>
    <property type="match status" value="1"/>
</dbReference>
<proteinExistence type="predicted"/>
<dbReference type="Pfam" id="PF10544">
    <property type="entry name" value="T5orf172"/>
    <property type="match status" value="1"/>
</dbReference>
<feature type="domain" description="Bacteriophage T5 Orf172 DNA-binding" evidence="1">
    <location>
        <begin position="98"/>
        <end position="241"/>
    </location>
</feature>
<sequence>MSKQCKGITKKGERCKIYVKEGGFCRYHQFQQNSSTITGTSNSTGSPKKSLLGSKLIPIKVPGRIYVYTLQHLLVKPTKEPWLKIQKYNDNKLKVFNPKHDILIKIGYTTQSVHTRLKQWEFQCKHQLLLVNPYNSKQEVITNDMDKLLFFFKKMSLNGSKQYLNYENTQSGFLCLQNANIVESKIHQLLRQKYGHGNVHCNGCIDNNNNNNNNNNKGNFNIHIEWFLIPRKEIDNVFKIIDRVCSFYNNNTGK</sequence>
<protein>
    <recommendedName>
        <fullName evidence="1">Bacteriophage T5 Orf172 DNA-binding domain-containing protein</fullName>
    </recommendedName>
</protein>
<dbReference type="PANTHER" id="PTHR28094:SF1">
    <property type="entry name" value="MEIOTICALLY UP-REGULATED GENE 113 PROTEIN"/>
    <property type="match status" value="1"/>
</dbReference>
<dbReference type="Proteomes" id="UP000094236">
    <property type="component" value="Unassembled WGS sequence"/>
</dbReference>
<evidence type="ECO:0000313" key="2">
    <source>
        <dbReference type="EMBL" id="ODV98048.1"/>
    </source>
</evidence>
<dbReference type="AlphaFoldDB" id="A0A1E4U2B1"/>
<dbReference type="OrthoDB" id="4074785at2759"/>
<reference evidence="3" key="1">
    <citation type="submission" date="2016-05" db="EMBL/GenBank/DDBJ databases">
        <title>Comparative genomics of biotechnologically important yeasts.</title>
        <authorList>
            <consortium name="DOE Joint Genome Institute"/>
            <person name="Riley R."/>
            <person name="Haridas S."/>
            <person name="Wolfe K.H."/>
            <person name="Lopes M.R."/>
            <person name="Hittinger C.T."/>
            <person name="Goker M."/>
            <person name="Salamov A."/>
            <person name="Wisecaver J."/>
            <person name="Long T.M."/>
            <person name="Aerts A.L."/>
            <person name="Barry K."/>
            <person name="Choi C."/>
            <person name="Clum A."/>
            <person name="Coughlan A.Y."/>
            <person name="Deshpande S."/>
            <person name="Douglass A.P."/>
            <person name="Hanson S.J."/>
            <person name="Klenk H.-P."/>
            <person name="Labutti K."/>
            <person name="Lapidus A."/>
            <person name="Lindquist E."/>
            <person name="Lipzen A."/>
            <person name="Meier-Kolthoff J.P."/>
            <person name="Ohm R.A."/>
            <person name="Otillar R.P."/>
            <person name="Pangilinan J."/>
            <person name="Peng Y."/>
            <person name="Rokas A."/>
            <person name="Rosa C.A."/>
            <person name="Scheuner C."/>
            <person name="Sibirny A.A."/>
            <person name="Slot J.C."/>
            <person name="Stielow J.B."/>
            <person name="Sun H."/>
            <person name="Kurtzman C.P."/>
            <person name="Blackwell M."/>
            <person name="Grigoriev I.V."/>
            <person name="Jeffries T.W."/>
        </authorList>
    </citation>
    <scope>NUCLEOTIDE SEQUENCE [LARGE SCALE GENOMIC DNA]</scope>
    <source>
        <strain evidence="3">NRRL Y-2460</strain>
    </source>
</reference>
<organism evidence="2 3">
    <name type="scientific">Pachysolen tannophilus NRRL Y-2460</name>
    <dbReference type="NCBI Taxonomy" id="669874"/>
    <lineage>
        <taxon>Eukaryota</taxon>
        <taxon>Fungi</taxon>
        <taxon>Dikarya</taxon>
        <taxon>Ascomycota</taxon>
        <taxon>Saccharomycotina</taxon>
        <taxon>Pichiomycetes</taxon>
        <taxon>Pachysolenaceae</taxon>
        <taxon>Pachysolen</taxon>
    </lineage>
</organism>
<dbReference type="InterPro" id="IPR018306">
    <property type="entry name" value="Phage_T5_Orf172_DNA-bd"/>
</dbReference>
<name>A0A1E4U2B1_PACTA</name>
<accession>A0A1E4U2B1</accession>
<keyword evidence="3" id="KW-1185">Reference proteome</keyword>
<dbReference type="Pfam" id="PF19067">
    <property type="entry name" value="DUF5763"/>
    <property type="match status" value="1"/>
</dbReference>
<dbReference type="EMBL" id="KV454011">
    <property type="protein sequence ID" value="ODV98048.1"/>
    <property type="molecule type" value="Genomic_DNA"/>
</dbReference>
<evidence type="ECO:0000313" key="3">
    <source>
        <dbReference type="Proteomes" id="UP000094236"/>
    </source>
</evidence>
<dbReference type="InterPro" id="IPR043914">
    <property type="entry name" value="DUF5763"/>
</dbReference>
<dbReference type="InterPro" id="IPR053006">
    <property type="entry name" value="Meiosis_regulatory"/>
</dbReference>
<evidence type="ECO:0000259" key="1">
    <source>
        <dbReference type="Pfam" id="PF10544"/>
    </source>
</evidence>